<reference evidence="2 3" key="1">
    <citation type="journal article" date="2017" name="Front. Genet.">
        <title>Draft sequencing of the heterozygous diploid genome of Satsuma (Citrus unshiu Marc.) using a hybrid assembly approach.</title>
        <authorList>
            <person name="Shimizu T."/>
            <person name="Tanizawa Y."/>
            <person name="Mochizuki T."/>
            <person name="Nagasaki H."/>
            <person name="Yoshioka T."/>
            <person name="Toyoda A."/>
            <person name="Fujiyama A."/>
            <person name="Kaminuma E."/>
            <person name="Nakamura Y."/>
        </authorList>
    </citation>
    <scope>NUCLEOTIDE SEQUENCE [LARGE SCALE GENOMIC DNA]</scope>
    <source>
        <strain evidence="3">cv. Miyagawa wase</strain>
    </source>
</reference>
<evidence type="ECO:0000313" key="3">
    <source>
        <dbReference type="Proteomes" id="UP000236630"/>
    </source>
</evidence>
<feature type="compositionally biased region" description="Basic residues" evidence="1">
    <location>
        <begin position="203"/>
        <end position="213"/>
    </location>
</feature>
<gene>
    <name evidence="2" type="ORF">CUMW_097950</name>
</gene>
<keyword evidence="3" id="KW-1185">Reference proteome</keyword>
<accession>A0A2H5P2F0</accession>
<dbReference type="Proteomes" id="UP000236630">
    <property type="component" value="Unassembled WGS sequence"/>
</dbReference>
<protein>
    <submittedName>
        <fullName evidence="2">Uncharacterized protein</fullName>
    </submittedName>
</protein>
<sequence>MGIALRNFKYALNTELIQPNKDNRSQLKLPSWEYPRIRKLEWKQFVDKVLGLEFEDELKSQVDQGLFETHGVNDILSPTLRKQPNDSRVQGLGKLITLTMYFHIPNTADLLELRMAIERKVYEERFQMMMEMMDAKLNGTSRTEIGSCSYVNTKSLTVGDEDKNAQSKAKRKVAHMMEADSHNEIKLVETPSVKTEKKTPRNIPKRTLKRSPRLNRTPNQQRKQDHPVVLCLGSKAPPPMKPKDVRQVIIDFAALRNEVIDLWARYLYESMENDEGMFPVRFGQVMLGRAKP</sequence>
<organism evidence="2 3">
    <name type="scientific">Citrus unshiu</name>
    <name type="common">Satsuma mandarin</name>
    <name type="synonym">Citrus nobilis var. unshiu</name>
    <dbReference type="NCBI Taxonomy" id="55188"/>
    <lineage>
        <taxon>Eukaryota</taxon>
        <taxon>Viridiplantae</taxon>
        <taxon>Streptophyta</taxon>
        <taxon>Embryophyta</taxon>
        <taxon>Tracheophyta</taxon>
        <taxon>Spermatophyta</taxon>
        <taxon>Magnoliopsida</taxon>
        <taxon>eudicotyledons</taxon>
        <taxon>Gunneridae</taxon>
        <taxon>Pentapetalae</taxon>
        <taxon>rosids</taxon>
        <taxon>malvids</taxon>
        <taxon>Sapindales</taxon>
        <taxon>Rutaceae</taxon>
        <taxon>Aurantioideae</taxon>
        <taxon>Citrus</taxon>
    </lineage>
</organism>
<feature type="region of interest" description="Disordered" evidence="1">
    <location>
        <begin position="190"/>
        <end position="224"/>
    </location>
</feature>
<dbReference type="AlphaFoldDB" id="A0A2H5P2F0"/>
<name>A0A2H5P2F0_CITUN</name>
<evidence type="ECO:0000256" key="1">
    <source>
        <dbReference type="SAM" id="MobiDB-lite"/>
    </source>
</evidence>
<proteinExistence type="predicted"/>
<comment type="caution">
    <text evidence="2">The sequence shown here is derived from an EMBL/GenBank/DDBJ whole genome shotgun (WGS) entry which is preliminary data.</text>
</comment>
<evidence type="ECO:0000313" key="2">
    <source>
        <dbReference type="EMBL" id="GAY46553.1"/>
    </source>
</evidence>
<dbReference type="EMBL" id="BDQV01000033">
    <property type="protein sequence ID" value="GAY46553.1"/>
    <property type="molecule type" value="Genomic_DNA"/>
</dbReference>